<evidence type="ECO:0000313" key="4">
    <source>
        <dbReference type="Proteomes" id="UP001059971"/>
    </source>
</evidence>
<dbReference type="PANTHER" id="PTHR30441:SF4">
    <property type="entry name" value="PROTEIN ASMA"/>
    <property type="match status" value="1"/>
</dbReference>
<evidence type="ECO:0000313" key="3">
    <source>
        <dbReference type="EMBL" id="BBF70865.1"/>
    </source>
</evidence>
<sequence>MISTLPRRARIFFAAAAGLAIVLLLMVAAFPLSWFKDSIEHHMSAKIGSPVRIGMLAREEIFSFRPVVHVTDVTVAQPGWAGAGTMASARLVRIRLYPLSLLIGRVDADLLSATGVKLDLIRNAEGRENWRKPDDSDGRSSRGMSIAQVSDATLRYRDAIQKRSLLLAITIDPATGLTARGSGTIDGAPVTVALKGAPMTQGRRWPFEARIDGSALRLRARGTMAGPLRTNDMAFSLRAQADDLKRVDRIIEAGLFGTRDVDLRAEVLHRDDRWTIKTLWGTIGQSVLDGHLTATKADGRTKLDGAVHFSRLDFEDLASDSGNARAQALERAQGLRLVPNTRVNIAKIDKTDGRIAVRVDQVLGGRRPSSIANITGVLTLDNRILTIDPLRIGLTKGVIVGNATVDQRAGQKKPTVRLSLDLQDSRIAALAGGGSRDIDGRVDASVRLTGVGDTIREAVGMSDGHIGMAARSGPLPEKVAALMGFDIGKGLLGDHDGRSQLRCAVLRLDMRHGQGIVDRLIADTAISQTRGGGNIAFPDERLDIRLTGAPKGKAALRYDGTISLAGTIREPRILIPKKAKSPGTIIKAIGRAIAGDHGPKAIDADCTALFRRVMPMPGP</sequence>
<dbReference type="InterPro" id="IPR007844">
    <property type="entry name" value="AsmA"/>
</dbReference>
<evidence type="ECO:0000256" key="1">
    <source>
        <dbReference type="SAM" id="Phobius"/>
    </source>
</evidence>
<dbReference type="EMBL" id="AP018817">
    <property type="protein sequence ID" value="BBF70865.1"/>
    <property type="molecule type" value="Genomic_DNA"/>
</dbReference>
<keyword evidence="1" id="KW-1133">Transmembrane helix</keyword>
<reference evidence="3" key="1">
    <citation type="submission" date="2018-07" db="EMBL/GenBank/DDBJ databases">
        <title>Complete genome sequence of Sphingomonas bisphenolicum strain AO1, a bisphenol A degradative bacterium isolated from Japanese farm field.</title>
        <authorList>
            <person name="Murakami M."/>
            <person name="Koh M."/>
            <person name="Koba S."/>
            <person name="Matsumura Y."/>
        </authorList>
    </citation>
    <scope>NUCLEOTIDE SEQUENCE</scope>
    <source>
        <strain evidence="3">AO1</strain>
    </source>
</reference>
<keyword evidence="1" id="KW-0472">Membrane</keyword>
<feature type="transmembrane region" description="Helical" evidence="1">
    <location>
        <begin position="12"/>
        <end position="35"/>
    </location>
</feature>
<name>A0ABM7G7S0_9SPHN</name>
<dbReference type="PANTHER" id="PTHR30441">
    <property type="entry name" value="DUF748 DOMAIN-CONTAINING PROTEIN"/>
    <property type="match status" value="1"/>
</dbReference>
<accession>A0ABM7G7S0</accession>
<dbReference type="Pfam" id="PF05170">
    <property type="entry name" value="AsmA"/>
    <property type="match status" value="2"/>
</dbReference>
<gene>
    <name evidence="3" type="ORF">SBA_ch1_30650</name>
</gene>
<keyword evidence="4" id="KW-1185">Reference proteome</keyword>
<keyword evidence="1" id="KW-0812">Transmembrane</keyword>
<evidence type="ECO:0000259" key="2">
    <source>
        <dbReference type="Pfam" id="PF05170"/>
    </source>
</evidence>
<dbReference type="InterPro" id="IPR052894">
    <property type="entry name" value="AsmA-related"/>
</dbReference>
<proteinExistence type="predicted"/>
<dbReference type="Proteomes" id="UP001059971">
    <property type="component" value="Chromosome 1"/>
</dbReference>
<feature type="domain" description="AsmA" evidence="2">
    <location>
        <begin position="278"/>
        <end position="492"/>
    </location>
</feature>
<organism evidence="3 4">
    <name type="scientific">Sphingomonas bisphenolicum</name>
    <dbReference type="NCBI Taxonomy" id="296544"/>
    <lineage>
        <taxon>Bacteria</taxon>
        <taxon>Pseudomonadati</taxon>
        <taxon>Pseudomonadota</taxon>
        <taxon>Alphaproteobacteria</taxon>
        <taxon>Sphingomonadales</taxon>
        <taxon>Sphingomonadaceae</taxon>
        <taxon>Sphingomonas</taxon>
    </lineage>
</organism>
<feature type="domain" description="AsmA" evidence="2">
    <location>
        <begin position="14"/>
        <end position="132"/>
    </location>
</feature>
<protein>
    <recommendedName>
        <fullName evidence="2">AsmA domain-containing protein</fullName>
    </recommendedName>
</protein>